<name>K6UNF0_PLACD</name>
<dbReference type="Proteomes" id="UP000006319">
    <property type="component" value="Unassembled WGS sequence"/>
</dbReference>
<dbReference type="GeneID" id="14695970"/>
<dbReference type="VEuPathDB" id="PlasmoDB:PCYB_001760"/>
<reference evidence="1 2" key="1">
    <citation type="journal article" date="2012" name="Nat. Genet.">
        <title>Plasmodium cynomolgi genome sequences provide insight into Plasmodium vivax and the monkey malaria clade.</title>
        <authorList>
            <person name="Tachibana S."/>
            <person name="Sullivan S.A."/>
            <person name="Kawai S."/>
            <person name="Nakamura S."/>
            <person name="Kim H.R."/>
            <person name="Goto N."/>
            <person name="Arisue N."/>
            <person name="Palacpac N.M.Q."/>
            <person name="Honma H."/>
            <person name="Yagi M."/>
            <person name="Tougan T."/>
            <person name="Katakai Y."/>
            <person name="Kaneko O."/>
            <person name="Mita T."/>
            <person name="Kita K."/>
            <person name="Yasutomi Y."/>
            <person name="Sutton P.L."/>
            <person name="Shakhbatyan R."/>
            <person name="Horii T."/>
            <person name="Yasunaga T."/>
            <person name="Barnwell J.W."/>
            <person name="Escalante A.A."/>
            <person name="Carlton J.M."/>
            <person name="Tanabe K."/>
        </authorList>
    </citation>
    <scope>NUCLEOTIDE SEQUENCE [LARGE SCALE GENOMIC DNA]</scope>
    <source>
        <strain evidence="1 2">B</strain>
    </source>
</reference>
<evidence type="ECO:0000313" key="1">
    <source>
        <dbReference type="EMBL" id="GAB69428.1"/>
    </source>
</evidence>
<dbReference type="OrthoDB" id="387595at2759"/>
<dbReference type="InterPro" id="IPR008780">
    <property type="entry name" value="Plasmodium_Vir"/>
</dbReference>
<evidence type="ECO:0000313" key="2">
    <source>
        <dbReference type="Proteomes" id="UP000006319"/>
    </source>
</evidence>
<dbReference type="KEGG" id="pcy:PCYB_001760"/>
<accession>K6UNF0</accession>
<keyword evidence="2" id="KW-1185">Reference proteome</keyword>
<gene>
    <name evidence="1" type="ORF">PCYB_001760</name>
</gene>
<dbReference type="AlphaFoldDB" id="K6UNF0"/>
<proteinExistence type="predicted"/>
<dbReference type="PhylomeDB" id="K6UNF0"/>
<sequence length="201" mass="24451">MVHLSKTELEDVIKILPSHGFYESFDKDEKGSEHSSECNKLSTNDDRIKNICLKFLKNLKDLSNMKNEKKKNDDNYRYLTFWIYDKLYNMFGKHFTEILEIGNNYYKSLSNQLYLNEYGYDFNRIREMKYLYDYFKRYEVIIKCKKSPEVECNKYNKYCRSWKKKNKYTSYENPRDNILDSHPEPMLQNMNGKIIQLAFQE</sequence>
<protein>
    <submittedName>
        <fullName evidence="1">CYIR protein</fullName>
    </submittedName>
</protein>
<organism evidence="1 2">
    <name type="scientific">Plasmodium cynomolgi (strain B)</name>
    <dbReference type="NCBI Taxonomy" id="1120755"/>
    <lineage>
        <taxon>Eukaryota</taxon>
        <taxon>Sar</taxon>
        <taxon>Alveolata</taxon>
        <taxon>Apicomplexa</taxon>
        <taxon>Aconoidasida</taxon>
        <taxon>Haemosporida</taxon>
        <taxon>Plasmodiidae</taxon>
        <taxon>Plasmodium</taxon>
        <taxon>Plasmodium (Plasmodium)</taxon>
    </lineage>
</organism>
<dbReference type="RefSeq" id="XP_004227646.1">
    <property type="nucleotide sequence ID" value="XM_004227598.1"/>
</dbReference>
<dbReference type="Pfam" id="PF05795">
    <property type="entry name" value="Plasmodium_Vir"/>
    <property type="match status" value="1"/>
</dbReference>
<dbReference type="EMBL" id="DF157147">
    <property type="protein sequence ID" value="GAB69428.1"/>
    <property type="molecule type" value="Genomic_DNA"/>
</dbReference>